<accession>A0ABN9SM58</accession>
<comment type="caution">
    <text evidence="9">The sequence shown here is derived from an EMBL/GenBank/DDBJ whole genome shotgun (WGS) entry which is preliminary data.</text>
</comment>
<evidence type="ECO:0000313" key="9">
    <source>
        <dbReference type="EMBL" id="CAK0832884.1"/>
    </source>
</evidence>
<protein>
    <recommendedName>
        <fullName evidence="4">COP9 signalosome complex subunit 3</fullName>
    </recommendedName>
</protein>
<evidence type="ECO:0000256" key="1">
    <source>
        <dbReference type="ARBA" id="ARBA00004123"/>
    </source>
</evidence>
<evidence type="ECO:0000256" key="5">
    <source>
        <dbReference type="ARBA" id="ARBA00022490"/>
    </source>
</evidence>
<dbReference type="InterPro" id="IPR055089">
    <property type="entry name" value="COP9_N"/>
</dbReference>
<evidence type="ECO:0000256" key="2">
    <source>
        <dbReference type="ARBA" id="ARBA00004496"/>
    </source>
</evidence>
<comment type="subcellular location">
    <subcellularLocation>
        <location evidence="2">Cytoplasm</location>
    </subcellularLocation>
    <subcellularLocation>
        <location evidence="1">Nucleus</location>
    </subcellularLocation>
</comment>
<dbReference type="EMBL" id="CAUYUJ010011914">
    <property type="protein sequence ID" value="CAK0832884.1"/>
    <property type="molecule type" value="Genomic_DNA"/>
</dbReference>
<keyword evidence="7" id="KW-0539">Nucleus</keyword>
<dbReference type="Pfam" id="PF01399">
    <property type="entry name" value="PCI"/>
    <property type="match status" value="1"/>
</dbReference>
<keyword evidence="6" id="KW-0736">Signalosome</keyword>
<evidence type="ECO:0000313" key="10">
    <source>
        <dbReference type="Proteomes" id="UP001189429"/>
    </source>
</evidence>
<dbReference type="PANTHER" id="PTHR10758">
    <property type="entry name" value="26S PROTEASOME NON-ATPASE REGULATORY SUBUNIT 3/COP9 SIGNALOSOME COMPLEX SUBUNIT 3"/>
    <property type="match status" value="1"/>
</dbReference>
<dbReference type="SUPFAM" id="SSF46785">
    <property type="entry name" value="Winged helix' DNA-binding domain"/>
    <property type="match status" value="1"/>
</dbReference>
<dbReference type="InterPro" id="IPR036390">
    <property type="entry name" value="WH_DNA-bd_sf"/>
</dbReference>
<evidence type="ECO:0000259" key="8">
    <source>
        <dbReference type="PROSITE" id="PS50250"/>
    </source>
</evidence>
<dbReference type="InterPro" id="IPR000717">
    <property type="entry name" value="PCI_dom"/>
</dbReference>
<dbReference type="Gene3D" id="1.25.40.570">
    <property type="match status" value="1"/>
</dbReference>
<dbReference type="SMART" id="SM00088">
    <property type="entry name" value="PINT"/>
    <property type="match status" value="1"/>
</dbReference>
<organism evidence="9 10">
    <name type="scientific">Prorocentrum cordatum</name>
    <dbReference type="NCBI Taxonomy" id="2364126"/>
    <lineage>
        <taxon>Eukaryota</taxon>
        <taxon>Sar</taxon>
        <taxon>Alveolata</taxon>
        <taxon>Dinophyceae</taxon>
        <taxon>Prorocentrales</taxon>
        <taxon>Prorocentraceae</taxon>
        <taxon>Prorocentrum</taxon>
    </lineage>
</organism>
<sequence length="478" mass="52812">MELVISQIHTLSTRNDGDLKKLKDFLRHEAESLKTNAHHIDQALDTLDPASHTLGIAFLLAAQLGAAVFADKRKTLVYVGNFLKAADEQQLKKASQPVSTLCRSYAQMAIEDGQAAMVQAVLPLRCAVEKLRPSAETLTPVHADFLRVCLKAKAYPFASPVLDQPIYDISMSNGSSSQMTPQSFLCYFYYGALLRIGMKEYQLALQMLLVVLTCPASCLSAIQADAYKKYVLVSLKAHGESQALPVYASHIVQRYAAINGYVQDLAEAFKAGDTAAMNRVAEEKAAQIQADQNTGLVKQVVASLQRHKVQLLTKTYLTLSLAEIAKELGIEESKTAEVEELLFDMISNGEINARIDQITGNVSFEDDSEDMDSAMMEKMQDKLARILELASRLASFEHEVASSEAYIRKVATLEAELWWGAFPLGAVRGRSLYVGSLAEQCDRQLLRLDARAPRYSLDDHGSARNFFPSLPLLLLSRR</sequence>
<keyword evidence="10" id="KW-1185">Reference proteome</keyword>
<dbReference type="Pfam" id="PF22788">
    <property type="entry name" value="COP9_hel_rpt"/>
    <property type="match status" value="1"/>
</dbReference>
<comment type="similarity">
    <text evidence="3">Belongs to the CSN3 family.</text>
</comment>
<evidence type="ECO:0000256" key="7">
    <source>
        <dbReference type="ARBA" id="ARBA00023242"/>
    </source>
</evidence>
<dbReference type="PROSITE" id="PS50250">
    <property type="entry name" value="PCI"/>
    <property type="match status" value="1"/>
</dbReference>
<feature type="domain" description="PCI" evidence="8">
    <location>
        <begin position="200"/>
        <end position="369"/>
    </location>
</feature>
<reference evidence="9" key="1">
    <citation type="submission" date="2023-10" db="EMBL/GenBank/DDBJ databases">
        <authorList>
            <person name="Chen Y."/>
            <person name="Shah S."/>
            <person name="Dougan E. K."/>
            <person name="Thang M."/>
            <person name="Chan C."/>
        </authorList>
    </citation>
    <scope>NUCLEOTIDE SEQUENCE [LARGE SCALE GENOMIC DNA]</scope>
</reference>
<dbReference type="PANTHER" id="PTHR10758:SF1">
    <property type="entry name" value="COP9 SIGNALOSOME COMPLEX SUBUNIT 3"/>
    <property type="match status" value="1"/>
</dbReference>
<evidence type="ECO:0000256" key="6">
    <source>
        <dbReference type="ARBA" id="ARBA00022790"/>
    </source>
</evidence>
<evidence type="ECO:0000256" key="3">
    <source>
        <dbReference type="ARBA" id="ARBA00007084"/>
    </source>
</evidence>
<dbReference type="Proteomes" id="UP001189429">
    <property type="component" value="Unassembled WGS sequence"/>
</dbReference>
<keyword evidence="5" id="KW-0963">Cytoplasm</keyword>
<dbReference type="InterPro" id="IPR050756">
    <property type="entry name" value="CSN3"/>
</dbReference>
<name>A0ABN9SM58_9DINO</name>
<gene>
    <name evidence="9" type="ORF">PCOR1329_LOCUS30749</name>
</gene>
<evidence type="ECO:0000256" key="4">
    <source>
        <dbReference type="ARBA" id="ARBA00014878"/>
    </source>
</evidence>
<proteinExistence type="inferred from homology"/>